<dbReference type="EMBL" id="BKCJ011177219">
    <property type="protein sequence ID" value="GFC99254.1"/>
    <property type="molecule type" value="Genomic_DNA"/>
</dbReference>
<evidence type="ECO:0000256" key="1">
    <source>
        <dbReference type="SAM" id="MobiDB-lite"/>
    </source>
</evidence>
<sequence length="130" mass="14389">LHGLMWKEFRLNSGREESDDDEISVDGNDIKEHNDGEELDVEEVPETVFEESAEVKKEVESREEQSKETDGDGLGDMLNEKLNDQEGNSATHATLNVNLEATSSGRFKNSTVPRNGGSILDLLEEVVKVG</sequence>
<feature type="non-terminal residue" evidence="2">
    <location>
        <position position="130"/>
    </location>
</feature>
<feature type="non-terminal residue" evidence="2">
    <location>
        <position position="1"/>
    </location>
</feature>
<name>A0A699SN23_TANCI</name>
<comment type="caution">
    <text evidence="2">The sequence shown here is derived from an EMBL/GenBank/DDBJ whole genome shotgun (WGS) entry which is preliminary data.</text>
</comment>
<proteinExistence type="predicted"/>
<organism evidence="2">
    <name type="scientific">Tanacetum cinerariifolium</name>
    <name type="common">Dalmatian daisy</name>
    <name type="synonym">Chrysanthemum cinerariifolium</name>
    <dbReference type="NCBI Taxonomy" id="118510"/>
    <lineage>
        <taxon>Eukaryota</taxon>
        <taxon>Viridiplantae</taxon>
        <taxon>Streptophyta</taxon>
        <taxon>Embryophyta</taxon>
        <taxon>Tracheophyta</taxon>
        <taxon>Spermatophyta</taxon>
        <taxon>Magnoliopsida</taxon>
        <taxon>eudicotyledons</taxon>
        <taxon>Gunneridae</taxon>
        <taxon>Pentapetalae</taxon>
        <taxon>asterids</taxon>
        <taxon>campanulids</taxon>
        <taxon>Asterales</taxon>
        <taxon>Asteraceae</taxon>
        <taxon>Asteroideae</taxon>
        <taxon>Anthemideae</taxon>
        <taxon>Anthemidinae</taxon>
        <taxon>Tanacetum</taxon>
    </lineage>
</organism>
<protein>
    <submittedName>
        <fullName evidence="2">Uncharacterized protein</fullName>
    </submittedName>
</protein>
<reference evidence="2" key="1">
    <citation type="journal article" date="2019" name="Sci. Rep.">
        <title>Draft genome of Tanacetum cinerariifolium, the natural source of mosquito coil.</title>
        <authorList>
            <person name="Yamashiro T."/>
            <person name="Shiraishi A."/>
            <person name="Satake H."/>
            <person name="Nakayama K."/>
        </authorList>
    </citation>
    <scope>NUCLEOTIDE SEQUENCE</scope>
</reference>
<feature type="region of interest" description="Disordered" evidence="1">
    <location>
        <begin position="12"/>
        <end position="93"/>
    </location>
</feature>
<feature type="compositionally biased region" description="Basic and acidic residues" evidence="1">
    <location>
        <begin position="53"/>
        <end position="70"/>
    </location>
</feature>
<accession>A0A699SN23</accession>
<dbReference type="AlphaFoldDB" id="A0A699SN23"/>
<evidence type="ECO:0000313" key="2">
    <source>
        <dbReference type="EMBL" id="GFC99254.1"/>
    </source>
</evidence>
<feature type="compositionally biased region" description="Acidic residues" evidence="1">
    <location>
        <begin position="37"/>
        <end position="52"/>
    </location>
</feature>
<gene>
    <name evidence="2" type="ORF">Tci_871224</name>
</gene>